<dbReference type="Proteomes" id="UP001190700">
    <property type="component" value="Unassembled WGS sequence"/>
</dbReference>
<feature type="compositionally biased region" description="Basic and acidic residues" evidence="1">
    <location>
        <begin position="12"/>
        <end position="26"/>
    </location>
</feature>
<dbReference type="EMBL" id="LGRX02003238">
    <property type="protein sequence ID" value="KAK3282563.1"/>
    <property type="molecule type" value="Genomic_DNA"/>
</dbReference>
<dbReference type="AlphaFoldDB" id="A0AAE0GR85"/>
<evidence type="ECO:0000313" key="3">
    <source>
        <dbReference type="EMBL" id="KAK3282563.1"/>
    </source>
</evidence>
<gene>
    <name evidence="3" type="ORF">CYMTET_9707</name>
</gene>
<proteinExistence type="predicted"/>
<sequence length="251" mass="25322">MVRRGTAGSRGSKPEGRRHARGSEVSRTECTVQGVCDQSPKLGAEVGGCGGVIVVEAVVVGVEVVGVWVGLAVVGVAVVEAMVVGVEIVGVELVRVVVGAPQTIRGCAIATNVVSVALISEDDAIGSIQLMARGVHQEKVVGVWVGLAVVGVAVVEAMVVGVEIVGVELVRVVVGAPQTIRGCAIATNVVSVALISEDDAIGSIQLMARGVHQEKVVGVWVGLAVVGVAVVEAMVVGVEIVGVELVRVVVG</sequence>
<evidence type="ECO:0000256" key="1">
    <source>
        <dbReference type="SAM" id="MobiDB-lite"/>
    </source>
</evidence>
<name>A0AAE0GR85_9CHLO</name>
<keyword evidence="2" id="KW-0472">Membrane</keyword>
<evidence type="ECO:0000313" key="4">
    <source>
        <dbReference type="Proteomes" id="UP001190700"/>
    </source>
</evidence>
<organism evidence="3 4">
    <name type="scientific">Cymbomonas tetramitiformis</name>
    <dbReference type="NCBI Taxonomy" id="36881"/>
    <lineage>
        <taxon>Eukaryota</taxon>
        <taxon>Viridiplantae</taxon>
        <taxon>Chlorophyta</taxon>
        <taxon>Pyramimonadophyceae</taxon>
        <taxon>Pyramimonadales</taxon>
        <taxon>Pyramimonadaceae</taxon>
        <taxon>Cymbomonas</taxon>
    </lineage>
</organism>
<keyword evidence="2" id="KW-0812">Transmembrane</keyword>
<keyword evidence="4" id="KW-1185">Reference proteome</keyword>
<protein>
    <submittedName>
        <fullName evidence="3">Uncharacterized protein</fullName>
    </submittedName>
</protein>
<comment type="caution">
    <text evidence="3">The sequence shown here is derived from an EMBL/GenBank/DDBJ whole genome shotgun (WGS) entry which is preliminary data.</text>
</comment>
<feature type="transmembrane region" description="Helical" evidence="2">
    <location>
        <begin position="141"/>
        <end position="167"/>
    </location>
</feature>
<evidence type="ECO:0000256" key="2">
    <source>
        <dbReference type="SAM" id="Phobius"/>
    </source>
</evidence>
<feature type="region of interest" description="Disordered" evidence="1">
    <location>
        <begin position="1"/>
        <end position="26"/>
    </location>
</feature>
<feature type="transmembrane region" description="Helical" evidence="2">
    <location>
        <begin position="217"/>
        <end position="238"/>
    </location>
</feature>
<accession>A0AAE0GR85</accession>
<keyword evidence="2" id="KW-1133">Transmembrane helix</keyword>
<reference evidence="3 4" key="1">
    <citation type="journal article" date="2015" name="Genome Biol. Evol.">
        <title>Comparative Genomics of a Bacterivorous Green Alga Reveals Evolutionary Causalities and Consequences of Phago-Mixotrophic Mode of Nutrition.</title>
        <authorList>
            <person name="Burns J.A."/>
            <person name="Paasch A."/>
            <person name="Narechania A."/>
            <person name="Kim E."/>
        </authorList>
    </citation>
    <scope>NUCLEOTIDE SEQUENCE [LARGE SCALE GENOMIC DNA]</scope>
    <source>
        <strain evidence="3 4">PLY_AMNH</strain>
    </source>
</reference>